<keyword evidence="2" id="KW-1185">Reference proteome</keyword>
<dbReference type="EMBL" id="JYDW01001136">
    <property type="protein sequence ID" value="KRZ47225.1"/>
    <property type="molecule type" value="Genomic_DNA"/>
</dbReference>
<dbReference type="AlphaFoldDB" id="A0A0V1KIV5"/>
<dbReference type="Proteomes" id="UP000054721">
    <property type="component" value="Unassembled WGS sequence"/>
</dbReference>
<gene>
    <name evidence="1" type="ORF">T02_15986</name>
</gene>
<name>A0A0V1KIV5_9BILA</name>
<organism evidence="1 2">
    <name type="scientific">Trichinella nativa</name>
    <dbReference type="NCBI Taxonomy" id="6335"/>
    <lineage>
        <taxon>Eukaryota</taxon>
        <taxon>Metazoa</taxon>
        <taxon>Ecdysozoa</taxon>
        <taxon>Nematoda</taxon>
        <taxon>Enoplea</taxon>
        <taxon>Dorylaimia</taxon>
        <taxon>Trichinellida</taxon>
        <taxon>Trichinellidae</taxon>
        <taxon>Trichinella</taxon>
    </lineage>
</organism>
<dbReference type="STRING" id="6335.A0A0V1KIV5"/>
<sequence length="47" mass="5350">MHFGEEVVSDLQLLKMKSENKDSYYDCILEISVFNDASEFNGLLSSC</sequence>
<reference evidence="1 2" key="1">
    <citation type="submission" date="2015-05" db="EMBL/GenBank/DDBJ databases">
        <title>Evolution of Trichinella species and genotypes.</title>
        <authorList>
            <person name="Korhonen P.K."/>
            <person name="Edoardo P."/>
            <person name="Giuseppe L.R."/>
            <person name="Gasser R.B."/>
        </authorList>
    </citation>
    <scope>NUCLEOTIDE SEQUENCE [LARGE SCALE GENOMIC DNA]</scope>
    <source>
        <strain evidence="1">ISS10</strain>
    </source>
</reference>
<protein>
    <submittedName>
        <fullName evidence="1">Uncharacterized protein</fullName>
    </submittedName>
</protein>
<evidence type="ECO:0000313" key="2">
    <source>
        <dbReference type="Proteomes" id="UP000054721"/>
    </source>
</evidence>
<evidence type="ECO:0000313" key="1">
    <source>
        <dbReference type="EMBL" id="KRZ47225.1"/>
    </source>
</evidence>
<proteinExistence type="predicted"/>
<dbReference type="OrthoDB" id="277832at2759"/>
<comment type="caution">
    <text evidence="1">The sequence shown here is derived from an EMBL/GenBank/DDBJ whole genome shotgun (WGS) entry which is preliminary data.</text>
</comment>
<accession>A0A0V1KIV5</accession>